<proteinExistence type="predicted"/>
<comment type="caution">
    <text evidence="1">The sequence shown here is derived from an EMBL/GenBank/DDBJ whole genome shotgun (WGS) entry which is preliminary data.</text>
</comment>
<keyword evidence="2" id="KW-1185">Reference proteome</keyword>
<accession>A0ABQ9HMP8</accession>
<reference evidence="1 2" key="1">
    <citation type="submission" date="2023-02" db="EMBL/GenBank/DDBJ databases">
        <title>LHISI_Scaffold_Assembly.</title>
        <authorList>
            <person name="Stuart O.P."/>
            <person name="Cleave R."/>
            <person name="Magrath M.J.L."/>
            <person name="Mikheyev A.S."/>
        </authorList>
    </citation>
    <scope>NUCLEOTIDE SEQUENCE [LARGE SCALE GENOMIC DNA]</scope>
    <source>
        <strain evidence="1">Daus_M_001</strain>
        <tissue evidence="1">Leg muscle</tissue>
    </source>
</reference>
<protein>
    <submittedName>
        <fullName evidence="1">Uncharacterized protein</fullName>
    </submittedName>
</protein>
<name>A0ABQ9HMP8_9NEOP</name>
<gene>
    <name evidence="1" type="ORF">PR048_011859</name>
</gene>
<evidence type="ECO:0000313" key="1">
    <source>
        <dbReference type="EMBL" id="KAJ8885661.1"/>
    </source>
</evidence>
<evidence type="ECO:0000313" key="2">
    <source>
        <dbReference type="Proteomes" id="UP001159363"/>
    </source>
</evidence>
<dbReference type="EMBL" id="JARBHB010000004">
    <property type="protein sequence ID" value="KAJ8885661.1"/>
    <property type="molecule type" value="Genomic_DNA"/>
</dbReference>
<dbReference type="Proteomes" id="UP001159363">
    <property type="component" value="Chromosome X"/>
</dbReference>
<feature type="non-terminal residue" evidence="1">
    <location>
        <position position="76"/>
    </location>
</feature>
<sequence>MERDRRHWVHPFADARSLKGRFAFTKHQSTSLDITSSKPLPETESPNMSYGFVSDDAFSLSSNVMIPYSGNVLSDK</sequence>
<organism evidence="1 2">
    <name type="scientific">Dryococelus australis</name>
    <dbReference type="NCBI Taxonomy" id="614101"/>
    <lineage>
        <taxon>Eukaryota</taxon>
        <taxon>Metazoa</taxon>
        <taxon>Ecdysozoa</taxon>
        <taxon>Arthropoda</taxon>
        <taxon>Hexapoda</taxon>
        <taxon>Insecta</taxon>
        <taxon>Pterygota</taxon>
        <taxon>Neoptera</taxon>
        <taxon>Polyneoptera</taxon>
        <taxon>Phasmatodea</taxon>
        <taxon>Verophasmatodea</taxon>
        <taxon>Anareolatae</taxon>
        <taxon>Phasmatidae</taxon>
        <taxon>Eurycanthinae</taxon>
        <taxon>Dryococelus</taxon>
    </lineage>
</organism>